<feature type="binding site" evidence="9 10">
    <location>
        <position position="157"/>
    </location>
    <ligand>
        <name>Zn(2+)</name>
        <dbReference type="ChEBI" id="CHEBI:29105"/>
    </ligand>
</feature>
<keyword evidence="6 8" id="KW-0520">NAD</keyword>
<reference evidence="12 13" key="1">
    <citation type="submission" date="2016-07" db="EMBL/GenBank/DDBJ databases">
        <title>Pervasive Adenine N6-methylation of Active Genes in Fungi.</title>
        <authorList>
            <consortium name="DOE Joint Genome Institute"/>
            <person name="Mondo S.J."/>
            <person name="Dannebaum R.O."/>
            <person name="Kuo R.C."/>
            <person name="Labutti K."/>
            <person name="Haridas S."/>
            <person name="Kuo A."/>
            <person name="Salamov A."/>
            <person name="Ahrendt S.R."/>
            <person name="Lipzen A."/>
            <person name="Sullivan W."/>
            <person name="Andreopoulos W.B."/>
            <person name="Clum A."/>
            <person name="Lindquist E."/>
            <person name="Daum C."/>
            <person name="Ramamoorthy G.K."/>
            <person name="Gryganskyi A."/>
            <person name="Culley D."/>
            <person name="Magnuson J.K."/>
            <person name="James T.Y."/>
            <person name="O'Malley M.A."/>
            <person name="Stajich J.E."/>
            <person name="Spatafora J.W."/>
            <person name="Visel A."/>
            <person name="Grigoriev I.V."/>
        </authorList>
    </citation>
    <scope>NUCLEOTIDE SEQUENCE [LARGE SCALE GENOMIC DNA]</scope>
    <source>
        <strain evidence="12 13">PL171</strain>
    </source>
</reference>
<dbReference type="GO" id="GO:0046872">
    <property type="term" value="F:metal ion binding"/>
    <property type="evidence" value="ECO:0007669"/>
    <property type="project" value="UniProtKB-KW"/>
</dbReference>
<dbReference type="PIRSF" id="PIRSF037938">
    <property type="entry name" value="SIR2_euk"/>
    <property type="match status" value="1"/>
</dbReference>
<evidence type="ECO:0000313" key="12">
    <source>
        <dbReference type="EMBL" id="ORZ33198.1"/>
    </source>
</evidence>
<feature type="binding site" evidence="8">
    <location>
        <begin position="199"/>
        <end position="200"/>
    </location>
    <ligand>
        <name>NAD(+)</name>
        <dbReference type="ChEBI" id="CHEBI:57540"/>
    </ligand>
</feature>
<dbReference type="OrthoDB" id="420264at2759"/>
<evidence type="ECO:0000256" key="7">
    <source>
        <dbReference type="PIRSR" id="PIRSR037938-1"/>
    </source>
</evidence>
<proteinExistence type="inferred from homology"/>
<feature type="binding site" evidence="9 10">
    <location>
        <position position="160"/>
    </location>
    <ligand>
        <name>Zn(2+)</name>
        <dbReference type="ChEBI" id="CHEBI:29105"/>
    </ligand>
</feature>
<feature type="non-terminal residue" evidence="12">
    <location>
        <position position="1"/>
    </location>
</feature>
<feature type="domain" description="Deacetylase sirtuin-type" evidence="11">
    <location>
        <begin position="1"/>
        <end position="270"/>
    </location>
</feature>
<comment type="caution">
    <text evidence="12">The sequence shown here is derived from an EMBL/GenBank/DDBJ whole genome shotgun (WGS) entry which is preliminary data.</text>
</comment>
<dbReference type="InterPro" id="IPR050134">
    <property type="entry name" value="NAD-dep_sirtuin_deacylases"/>
</dbReference>
<dbReference type="Gene3D" id="3.40.50.1220">
    <property type="entry name" value="TPP-binding domain"/>
    <property type="match status" value="1"/>
</dbReference>
<dbReference type="InterPro" id="IPR026591">
    <property type="entry name" value="Sirtuin_cat_small_dom_sf"/>
</dbReference>
<protein>
    <recommendedName>
        <fullName evidence="2">protein acetyllysine N-acetyltransferase</fullName>
        <ecNumber evidence="2">2.3.1.286</ecNumber>
    </recommendedName>
</protein>
<feature type="binding site" evidence="8">
    <location>
        <begin position="33"/>
        <end position="35"/>
    </location>
    <ligand>
        <name>NAD(+)</name>
        <dbReference type="ChEBI" id="CHEBI:57540"/>
    </ligand>
</feature>
<dbReference type="InterPro" id="IPR026590">
    <property type="entry name" value="Ssirtuin_cat_dom"/>
</dbReference>
<comment type="cofactor">
    <cofactor evidence="9">
        <name>Zn(2+)</name>
        <dbReference type="ChEBI" id="CHEBI:29105"/>
    </cofactor>
    <text evidence="9">Binds 1 zinc ion per subunit.</text>
</comment>
<evidence type="ECO:0000256" key="2">
    <source>
        <dbReference type="ARBA" id="ARBA00012928"/>
    </source>
</evidence>
<dbReference type="GO" id="GO:0017136">
    <property type="term" value="F:histone deacetylase activity, NAD-dependent"/>
    <property type="evidence" value="ECO:0007669"/>
    <property type="project" value="InterPro"/>
</dbReference>
<dbReference type="STRING" id="765915.A0A1Y2HF34"/>
<dbReference type="EMBL" id="MCFL01000037">
    <property type="protein sequence ID" value="ORZ33198.1"/>
    <property type="molecule type" value="Genomic_DNA"/>
</dbReference>
<dbReference type="Pfam" id="PF02146">
    <property type="entry name" value="SIR2"/>
    <property type="match status" value="1"/>
</dbReference>
<accession>A0A1Y2HF34</accession>
<organism evidence="12 13">
    <name type="scientific">Catenaria anguillulae PL171</name>
    <dbReference type="NCBI Taxonomy" id="765915"/>
    <lineage>
        <taxon>Eukaryota</taxon>
        <taxon>Fungi</taxon>
        <taxon>Fungi incertae sedis</taxon>
        <taxon>Blastocladiomycota</taxon>
        <taxon>Blastocladiomycetes</taxon>
        <taxon>Blastocladiales</taxon>
        <taxon>Catenariaceae</taxon>
        <taxon>Catenaria</taxon>
    </lineage>
</organism>
<evidence type="ECO:0000256" key="9">
    <source>
        <dbReference type="PIRSR" id="PIRSR037938-3"/>
    </source>
</evidence>
<evidence type="ECO:0000256" key="1">
    <source>
        <dbReference type="ARBA" id="ARBA00006924"/>
    </source>
</evidence>
<dbReference type="GO" id="GO:0070403">
    <property type="term" value="F:NAD+ binding"/>
    <property type="evidence" value="ECO:0007669"/>
    <property type="project" value="InterPro"/>
</dbReference>
<evidence type="ECO:0000256" key="8">
    <source>
        <dbReference type="PIRSR" id="PIRSR037938-2"/>
    </source>
</evidence>
<feature type="binding site" evidence="8">
    <location>
        <begin position="223"/>
        <end position="225"/>
    </location>
    <ligand>
        <name>NAD(+)</name>
        <dbReference type="ChEBI" id="CHEBI:57540"/>
    </ligand>
</feature>
<evidence type="ECO:0000256" key="3">
    <source>
        <dbReference type="ARBA" id="ARBA00022679"/>
    </source>
</evidence>
<gene>
    <name evidence="12" type="ORF">BCR44DRAFT_1462574</name>
</gene>
<keyword evidence="3" id="KW-0808">Transferase</keyword>
<evidence type="ECO:0000259" key="11">
    <source>
        <dbReference type="PROSITE" id="PS50305"/>
    </source>
</evidence>
<dbReference type="GO" id="GO:0005634">
    <property type="term" value="C:nucleus"/>
    <property type="evidence" value="ECO:0007669"/>
    <property type="project" value="TreeGrafter"/>
</dbReference>
<feature type="binding site" evidence="9 10">
    <location>
        <position position="133"/>
    </location>
    <ligand>
        <name>Zn(2+)</name>
        <dbReference type="ChEBI" id="CHEBI:29105"/>
    </ligand>
</feature>
<evidence type="ECO:0000256" key="10">
    <source>
        <dbReference type="PROSITE-ProRule" id="PRU00236"/>
    </source>
</evidence>
<sequence>TSFTRGVYTIGQEVKKIVVAAGAGISTAAGIPDFRTPGTGLYDNLQKYDLPEPEDIFCLEYFAENPKPFFHLAKELYPGTFKPTRTHFFLTLLSRRSLLHTLLTQNIDTLETLAGVPAHKIVHAHGSFATASCTSCRASHPPDHVRRAIFASLVPECTQCSQGVVKPDIVFFGEALPEAFFKAMQSQVPEADLLLVLGTSLKVAPFNMVVDEVGVRVPRVLINRERVGECKHPGRGLDFDGKYQKFRRDVFVGESCDDAIEQLVERLGWTKDLDEVEREWELAAALEKVKL</sequence>
<dbReference type="PANTHER" id="PTHR11085:SF6">
    <property type="entry name" value="NAD-DEPENDENT PROTEIN DEACETYLASE SIRTUIN-2"/>
    <property type="match status" value="1"/>
</dbReference>
<evidence type="ECO:0000256" key="6">
    <source>
        <dbReference type="ARBA" id="ARBA00023027"/>
    </source>
</evidence>
<keyword evidence="4 9" id="KW-0479">Metal-binding</keyword>
<comment type="similarity">
    <text evidence="1">Belongs to the sirtuin family. Class I subfamily.</text>
</comment>
<feature type="binding site" evidence="8">
    <location>
        <begin position="105"/>
        <end position="108"/>
    </location>
    <ligand>
        <name>NAD(+)</name>
        <dbReference type="ChEBI" id="CHEBI:57540"/>
    </ligand>
</feature>
<name>A0A1Y2HF34_9FUNG</name>
<evidence type="ECO:0000256" key="4">
    <source>
        <dbReference type="ARBA" id="ARBA00022723"/>
    </source>
</evidence>
<feature type="active site" description="Proton acceptor" evidence="7 10">
    <location>
        <position position="125"/>
    </location>
</feature>
<feature type="binding site" evidence="8">
    <location>
        <begin position="23"/>
        <end position="27"/>
    </location>
    <ligand>
        <name>NAD(+)</name>
        <dbReference type="ChEBI" id="CHEBI:57540"/>
    </ligand>
</feature>
<dbReference type="InterPro" id="IPR003000">
    <property type="entry name" value="Sirtuin"/>
</dbReference>
<dbReference type="InterPro" id="IPR029035">
    <property type="entry name" value="DHS-like_NAD/FAD-binding_dom"/>
</dbReference>
<keyword evidence="5 9" id="KW-0862">Zinc</keyword>
<dbReference type="Proteomes" id="UP000193411">
    <property type="component" value="Unassembled WGS sequence"/>
</dbReference>
<evidence type="ECO:0000313" key="13">
    <source>
        <dbReference type="Proteomes" id="UP000193411"/>
    </source>
</evidence>
<dbReference type="Gene3D" id="3.30.1600.10">
    <property type="entry name" value="SIR2/SIRT2 'Small Domain"/>
    <property type="match status" value="1"/>
</dbReference>
<dbReference type="AlphaFoldDB" id="A0A1Y2HF34"/>
<evidence type="ECO:0000256" key="5">
    <source>
        <dbReference type="ARBA" id="ARBA00022833"/>
    </source>
</evidence>
<dbReference type="PANTHER" id="PTHR11085">
    <property type="entry name" value="NAD-DEPENDENT PROTEIN DEACYLASE SIRTUIN-5, MITOCHONDRIAL-RELATED"/>
    <property type="match status" value="1"/>
</dbReference>
<dbReference type="PROSITE" id="PS50305">
    <property type="entry name" value="SIRTUIN"/>
    <property type="match status" value="1"/>
</dbReference>
<feature type="binding site" evidence="9 10">
    <location>
        <position position="136"/>
    </location>
    <ligand>
        <name>Zn(2+)</name>
        <dbReference type="ChEBI" id="CHEBI:29105"/>
    </ligand>
</feature>
<keyword evidence="13" id="KW-1185">Reference proteome</keyword>
<dbReference type="SUPFAM" id="SSF52467">
    <property type="entry name" value="DHS-like NAD/FAD-binding domain"/>
    <property type="match status" value="1"/>
</dbReference>
<dbReference type="InterPro" id="IPR017328">
    <property type="entry name" value="Sirtuin_class_I"/>
</dbReference>
<feature type="binding site" evidence="8">
    <location>
        <position position="256"/>
    </location>
    <ligand>
        <name>NAD(+)</name>
        <dbReference type="ChEBI" id="CHEBI:57540"/>
    </ligand>
</feature>
<dbReference type="EC" id="2.3.1.286" evidence="2"/>